<keyword evidence="3" id="KW-1185">Reference proteome</keyword>
<evidence type="ECO:0000313" key="3">
    <source>
        <dbReference type="Proteomes" id="UP000554235"/>
    </source>
</evidence>
<feature type="region of interest" description="Disordered" evidence="1">
    <location>
        <begin position="1"/>
        <end position="40"/>
    </location>
</feature>
<dbReference type="EMBL" id="JAADYS010003596">
    <property type="protein sequence ID" value="KAF4445852.1"/>
    <property type="molecule type" value="Genomic_DNA"/>
</dbReference>
<proteinExistence type="predicted"/>
<dbReference type="OrthoDB" id="433512at2759"/>
<evidence type="ECO:0000313" key="2">
    <source>
        <dbReference type="EMBL" id="KAF4445852.1"/>
    </source>
</evidence>
<accession>A0A8H4K6X2</accession>
<protein>
    <submittedName>
        <fullName evidence="2">Inorganic phosphate permease</fullName>
    </submittedName>
</protein>
<dbReference type="AlphaFoldDB" id="A0A8H4K6X2"/>
<sequence length="84" mass="9398">MVHKHHDAATIPGEIPIPHGPPDSDDPDEPMAHGTAAERRIFSHVTRPDDSYTEDGVYWADLPLVQRMRFVSKVDNQAAKQEAK</sequence>
<organism evidence="2 3">
    <name type="scientific">Fusarium albosuccineum</name>
    <dbReference type="NCBI Taxonomy" id="1237068"/>
    <lineage>
        <taxon>Eukaryota</taxon>
        <taxon>Fungi</taxon>
        <taxon>Dikarya</taxon>
        <taxon>Ascomycota</taxon>
        <taxon>Pezizomycotina</taxon>
        <taxon>Sordariomycetes</taxon>
        <taxon>Hypocreomycetidae</taxon>
        <taxon>Hypocreales</taxon>
        <taxon>Nectriaceae</taxon>
        <taxon>Fusarium</taxon>
        <taxon>Fusarium decemcellulare species complex</taxon>
    </lineage>
</organism>
<name>A0A8H4K6X2_9HYPO</name>
<feature type="non-terminal residue" evidence="2">
    <location>
        <position position="84"/>
    </location>
</feature>
<dbReference type="Proteomes" id="UP000554235">
    <property type="component" value="Unassembled WGS sequence"/>
</dbReference>
<reference evidence="2 3" key="1">
    <citation type="submission" date="2020-01" db="EMBL/GenBank/DDBJ databases">
        <title>Identification and distribution of gene clusters putatively required for synthesis of sphingolipid metabolism inhibitors in phylogenetically diverse species of the filamentous fungus Fusarium.</title>
        <authorList>
            <person name="Kim H.-S."/>
            <person name="Busman M."/>
            <person name="Brown D.W."/>
            <person name="Divon H."/>
            <person name="Uhlig S."/>
            <person name="Proctor R.H."/>
        </authorList>
    </citation>
    <scope>NUCLEOTIDE SEQUENCE [LARGE SCALE GENOMIC DNA]</scope>
    <source>
        <strain evidence="2 3">NRRL 20459</strain>
    </source>
</reference>
<evidence type="ECO:0000256" key="1">
    <source>
        <dbReference type="SAM" id="MobiDB-lite"/>
    </source>
</evidence>
<comment type="caution">
    <text evidence="2">The sequence shown here is derived from an EMBL/GenBank/DDBJ whole genome shotgun (WGS) entry which is preliminary data.</text>
</comment>
<gene>
    <name evidence="2" type="ORF">FALBO_17144</name>
</gene>